<name>A0A3L6G2Z1_MAIZE</name>
<sequence>MAAALCVRAARGKEGLLGANGGRG</sequence>
<reference evidence="1" key="1">
    <citation type="journal article" date="2018" name="Nat. Genet.">
        <title>Extensive intraspecific gene order and gene structural variations between Mo17 and other maize genomes.</title>
        <authorList>
            <person name="Sun S."/>
            <person name="Zhou Y."/>
            <person name="Chen J."/>
            <person name="Shi J."/>
            <person name="Zhao H."/>
            <person name="Zhao H."/>
            <person name="Song W."/>
            <person name="Zhang M."/>
            <person name="Cui Y."/>
            <person name="Dong X."/>
            <person name="Liu H."/>
            <person name="Ma X."/>
            <person name="Jiao Y."/>
            <person name="Wang B."/>
            <person name="Wei X."/>
            <person name="Stein J.C."/>
            <person name="Glaubitz J.C."/>
            <person name="Lu F."/>
            <person name="Yu G."/>
            <person name="Liang C."/>
            <person name="Fengler K."/>
            <person name="Li B."/>
            <person name="Rafalski A."/>
            <person name="Schnable P.S."/>
            <person name="Ware D.H."/>
            <person name="Buckler E.S."/>
            <person name="Lai J."/>
        </authorList>
    </citation>
    <scope>NUCLEOTIDE SEQUENCE [LARGE SCALE GENOMIC DNA]</scope>
    <source>
        <tissue evidence="1">Seedling</tissue>
    </source>
</reference>
<proteinExistence type="predicted"/>
<organism evidence="1">
    <name type="scientific">Zea mays</name>
    <name type="common">Maize</name>
    <dbReference type="NCBI Taxonomy" id="4577"/>
    <lineage>
        <taxon>Eukaryota</taxon>
        <taxon>Viridiplantae</taxon>
        <taxon>Streptophyta</taxon>
        <taxon>Embryophyta</taxon>
        <taxon>Tracheophyta</taxon>
        <taxon>Spermatophyta</taxon>
        <taxon>Magnoliopsida</taxon>
        <taxon>Liliopsida</taxon>
        <taxon>Poales</taxon>
        <taxon>Poaceae</taxon>
        <taxon>PACMAD clade</taxon>
        <taxon>Panicoideae</taxon>
        <taxon>Andropogonodae</taxon>
        <taxon>Andropogoneae</taxon>
        <taxon>Tripsacinae</taxon>
        <taxon>Zea</taxon>
    </lineage>
</organism>
<dbReference type="Proteomes" id="UP000251960">
    <property type="component" value="Chromosome 2"/>
</dbReference>
<evidence type="ECO:0000313" key="1">
    <source>
        <dbReference type="EMBL" id="PWZ41103.1"/>
    </source>
</evidence>
<dbReference type="EMBL" id="NCVQ01000003">
    <property type="protein sequence ID" value="PWZ41103.1"/>
    <property type="molecule type" value="Genomic_DNA"/>
</dbReference>
<protein>
    <submittedName>
        <fullName evidence="1">Uncharacterized protein</fullName>
    </submittedName>
</protein>
<gene>
    <name evidence="1" type="ORF">Zm00014a_027760</name>
</gene>
<comment type="caution">
    <text evidence="1">The sequence shown here is derived from an EMBL/GenBank/DDBJ whole genome shotgun (WGS) entry which is preliminary data.</text>
</comment>
<accession>A0A3L6G2Z1</accession>
<dbReference type="AlphaFoldDB" id="A0A3L6G2Z1"/>